<keyword evidence="5" id="KW-0288">FMN</keyword>
<dbReference type="RefSeq" id="WP_074295505.1">
    <property type="nucleotide sequence ID" value="NZ_FSRU01000001.1"/>
</dbReference>
<comment type="similarity">
    <text evidence="2">Belongs to the nitronate monooxygenase family. NMO class I subfamily.</text>
</comment>
<evidence type="ECO:0000256" key="3">
    <source>
        <dbReference type="ARBA" id="ARBA00022575"/>
    </source>
</evidence>
<evidence type="ECO:0000256" key="7">
    <source>
        <dbReference type="ARBA" id="ARBA00023002"/>
    </source>
</evidence>
<evidence type="ECO:0000256" key="2">
    <source>
        <dbReference type="ARBA" id="ARBA00009881"/>
    </source>
</evidence>
<dbReference type="Gene3D" id="3.20.20.70">
    <property type="entry name" value="Aldolase class I"/>
    <property type="match status" value="1"/>
</dbReference>
<proteinExistence type="inferred from homology"/>
<keyword evidence="8 12" id="KW-0503">Monooxygenase</keyword>
<evidence type="ECO:0000256" key="11">
    <source>
        <dbReference type="ARBA" id="ARBA00067136"/>
    </source>
</evidence>
<dbReference type="GO" id="GO:0000166">
    <property type="term" value="F:nucleotide binding"/>
    <property type="evidence" value="ECO:0007669"/>
    <property type="project" value="UniProtKB-KW"/>
</dbReference>
<dbReference type="PANTHER" id="PTHR42747:SF3">
    <property type="entry name" value="NITRONATE MONOOXYGENASE-RELATED"/>
    <property type="match status" value="1"/>
</dbReference>
<dbReference type="FunFam" id="3.20.20.70:FF:000154">
    <property type="entry name" value="Probable nitronate monooxygenase"/>
    <property type="match status" value="1"/>
</dbReference>
<gene>
    <name evidence="12" type="ORF">SAMN05444165_2005</name>
</gene>
<evidence type="ECO:0000256" key="6">
    <source>
        <dbReference type="ARBA" id="ARBA00022741"/>
    </source>
</evidence>
<evidence type="ECO:0000256" key="8">
    <source>
        <dbReference type="ARBA" id="ARBA00023033"/>
    </source>
</evidence>
<evidence type="ECO:0000256" key="10">
    <source>
        <dbReference type="ARBA" id="ARBA00049401"/>
    </source>
</evidence>
<comment type="catalytic activity">
    <reaction evidence="10">
        <text>3 propionate 3-nitronate + 3 O2 + H2O = 3 3-oxopropanoate + 2 nitrate + nitrite + H2O2 + 3 H(+)</text>
        <dbReference type="Rhea" id="RHEA:57332"/>
        <dbReference type="ChEBI" id="CHEBI:15377"/>
        <dbReference type="ChEBI" id="CHEBI:15378"/>
        <dbReference type="ChEBI" id="CHEBI:15379"/>
        <dbReference type="ChEBI" id="CHEBI:16240"/>
        <dbReference type="ChEBI" id="CHEBI:16301"/>
        <dbReference type="ChEBI" id="CHEBI:17632"/>
        <dbReference type="ChEBI" id="CHEBI:33190"/>
        <dbReference type="ChEBI" id="CHEBI:136067"/>
    </reaction>
</comment>
<dbReference type="InterPro" id="IPR013785">
    <property type="entry name" value="Aldolase_TIM"/>
</dbReference>
<keyword evidence="4" id="KW-0285">Flavoprotein</keyword>
<dbReference type="GO" id="GO:0018580">
    <property type="term" value="F:nitronate monooxygenase activity"/>
    <property type="evidence" value="ECO:0007669"/>
    <property type="project" value="InterPro"/>
</dbReference>
<sequence length="366" mass="38085">MTHQTDNRALLRLLGIDKPIVQAPMAGVSTPALAAAVSNAGGLGSLGVGAMNAAGARKVIVETRALTAKPFNINVFCHRPATADADVERQWLSWLAPQFAQYSATPPAALSEIYTSFVADPAMLEVFLEEKPAIVSFHFGLPSAEAIAELKKAGIKLLAAVTNLQEAAQVAAAGVDAIVAQGIEAGGHRGVFDPEATDDRLGTFALTRLLVREFDLPVIAAGGIMDGAGIAAALALGAQAAQLGTAFVACPETSIDDGYRRTILSEAARRTTFTAAISGRVARSMVNRFTELGSGPQAPQPPAYPIAYDAGKALHAAAKAKGEFGYGAQWAGQAAALTRALPAAELFAQLEREMKESVARLAQWVN</sequence>
<dbReference type="InterPro" id="IPR004136">
    <property type="entry name" value="NMO"/>
</dbReference>
<dbReference type="OrthoDB" id="9778912at2"/>
<keyword evidence="6" id="KW-0547">Nucleotide-binding</keyword>
<reference evidence="12 13" key="1">
    <citation type="submission" date="2016-11" db="EMBL/GenBank/DDBJ databases">
        <authorList>
            <person name="Jaros S."/>
            <person name="Januszkiewicz K."/>
            <person name="Wedrychowicz H."/>
        </authorList>
    </citation>
    <scope>NUCLEOTIDE SEQUENCE [LARGE SCALE GENOMIC DNA]</scope>
    <source>
        <strain evidence="12 13">GAS95</strain>
    </source>
</reference>
<dbReference type="Proteomes" id="UP000185151">
    <property type="component" value="Unassembled WGS sequence"/>
</dbReference>
<dbReference type="PANTHER" id="PTHR42747">
    <property type="entry name" value="NITRONATE MONOOXYGENASE-RELATED"/>
    <property type="match status" value="1"/>
</dbReference>
<accession>A0A1N6IBG1</accession>
<dbReference type="AlphaFoldDB" id="A0A1N6IBG1"/>
<keyword evidence="13" id="KW-1185">Reference proteome</keyword>
<dbReference type="EMBL" id="FSRU01000001">
    <property type="protein sequence ID" value="SIO29315.1"/>
    <property type="molecule type" value="Genomic_DNA"/>
</dbReference>
<evidence type="ECO:0000256" key="5">
    <source>
        <dbReference type="ARBA" id="ARBA00022643"/>
    </source>
</evidence>
<comment type="cofactor">
    <cofactor evidence="1">
        <name>FMN</name>
        <dbReference type="ChEBI" id="CHEBI:58210"/>
    </cofactor>
</comment>
<dbReference type="SUPFAM" id="SSF51412">
    <property type="entry name" value="Inosine monophosphate dehydrogenase (IMPDH)"/>
    <property type="match status" value="1"/>
</dbReference>
<name>A0A1N6IBG1_9BURK</name>
<evidence type="ECO:0000313" key="12">
    <source>
        <dbReference type="EMBL" id="SIO29315.1"/>
    </source>
</evidence>
<evidence type="ECO:0000256" key="4">
    <source>
        <dbReference type="ARBA" id="ARBA00022630"/>
    </source>
</evidence>
<dbReference type="GO" id="GO:0009636">
    <property type="term" value="P:response to toxic substance"/>
    <property type="evidence" value="ECO:0007669"/>
    <property type="project" value="UniProtKB-KW"/>
</dbReference>
<keyword evidence="7" id="KW-0560">Oxidoreductase</keyword>
<protein>
    <recommendedName>
        <fullName evidence="11">Nitronate monooxygenase</fullName>
    </recommendedName>
    <alternativeName>
        <fullName evidence="9">Propionate 3-nitronate monooxygenase</fullName>
    </alternativeName>
</protein>
<organism evidence="12 13">
    <name type="scientific">Paraburkholderia phenazinium</name>
    <dbReference type="NCBI Taxonomy" id="60549"/>
    <lineage>
        <taxon>Bacteria</taxon>
        <taxon>Pseudomonadati</taxon>
        <taxon>Pseudomonadota</taxon>
        <taxon>Betaproteobacteria</taxon>
        <taxon>Burkholderiales</taxon>
        <taxon>Burkholderiaceae</taxon>
        <taxon>Paraburkholderia</taxon>
    </lineage>
</organism>
<evidence type="ECO:0000313" key="13">
    <source>
        <dbReference type="Proteomes" id="UP000185151"/>
    </source>
</evidence>
<evidence type="ECO:0000256" key="1">
    <source>
        <dbReference type="ARBA" id="ARBA00001917"/>
    </source>
</evidence>
<keyword evidence="3" id="KW-0216">Detoxification</keyword>
<evidence type="ECO:0000256" key="9">
    <source>
        <dbReference type="ARBA" id="ARBA00031155"/>
    </source>
</evidence>
<dbReference type="CDD" id="cd04730">
    <property type="entry name" value="NPD_like"/>
    <property type="match status" value="1"/>
</dbReference>
<dbReference type="Pfam" id="PF03060">
    <property type="entry name" value="NMO"/>
    <property type="match status" value="1"/>
</dbReference>